<keyword evidence="7" id="KW-1185">Reference proteome</keyword>
<feature type="compositionally biased region" description="Polar residues" evidence="5">
    <location>
        <begin position="202"/>
        <end position="211"/>
    </location>
</feature>
<keyword evidence="3 4" id="KW-0268">Exocytosis</keyword>
<dbReference type="AlphaFoldDB" id="A0A914CH87"/>
<dbReference type="Pfam" id="PF15469">
    <property type="entry name" value="Sec5"/>
    <property type="match status" value="1"/>
</dbReference>
<evidence type="ECO:0000256" key="1">
    <source>
        <dbReference type="ARBA" id="ARBA00010578"/>
    </source>
</evidence>
<organism evidence="7 8">
    <name type="scientific">Acrobeloides nanus</name>
    <dbReference type="NCBI Taxonomy" id="290746"/>
    <lineage>
        <taxon>Eukaryota</taxon>
        <taxon>Metazoa</taxon>
        <taxon>Ecdysozoa</taxon>
        <taxon>Nematoda</taxon>
        <taxon>Chromadorea</taxon>
        <taxon>Rhabditida</taxon>
        <taxon>Tylenchina</taxon>
        <taxon>Cephalobomorpha</taxon>
        <taxon>Cephaloboidea</taxon>
        <taxon>Cephalobidae</taxon>
        <taxon>Acrobeloides</taxon>
    </lineage>
</organism>
<evidence type="ECO:0000313" key="8">
    <source>
        <dbReference type="WBParaSite" id="ACRNAN_scaffold1038.g25611.t1"/>
    </source>
</evidence>
<evidence type="ECO:0000256" key="5">
    <source>
        <dbReference type="SAM" id="MobiDB-lite"/>
    </source>
</evidence>
<dbReference type="Proteomes" id="UP000887540">
    <property type="component" value="Unplaced"/>
</dbReference>
<dbReference type="PANTHER" id="PTHR13043">
    <property type="entry name" value="EXOCYST COMPLEX COMPONENT SEC5"/>
    <property type="match status" value="1"/>
</dbReference>
<dbReference type="GO" id="GO:0000145">
    <property type="term" value="C:exocyst"/>
    <property type="evidence" value="ECO:0007669"/>
    <property type="project" value="UniProtKB-UniRule"/>
</dbReference>
<dbReference type="WBParaSite" id="ACRNAN_scaffold1038.g25611.t1">
    <property type="protein sequence ID" value="ACRNAN_scaffold1038.g25611.t1"/>
    <property type="gene ID" value="ACRNAN_scaffold1038.g25611"/>
</dbReference>
<reference evidence="8" key="1">
    <citation type="submission" date="2022-11" db="UniProtKB">
        <authorList>
            <consortium name="WormBaseParasite"/>
        </authorList>
    </citation>
    <scope>IDENTIFICATION</scope>
</reference>
<feature type="region of interest" description="Disordered" evidence="5">
    <location>
        <begin position="185"/>
        <end position="211"/>
    </location>
</feature>
<dbReference type="GO" id="GO:0006887">
    <property type="term" value="P:exocytosis"/>
    <property type="evidence" value="ECO:0007669"/>
    <property type="project" value="UniProtKB-KW"/>
</dbReference>
<comment type="similarity">
    <text evidence="1 4">Belongs to the SEC5 family.</text>
</comment>
<evidence type="ECO:0000256" key="4">
    <source>
        <dbReference type="RuleBase" id="RU365069"/>
    </source>
</evidence>
<comment type="subunit">
    <text evidence="4">Component of the exocyst complex.</text>
</comment>
<evidence type="ECO:0000256" key="2">
    <source>
        <dbReference type="ARBA" id="ARBA00022448"/>
    </source>
</evidence>
<evidence type="ECO:0000313" key="7">
    <source>
        <dbReference type="Proteomes" id="UP000887540"/>
    </source>
</evidence>
<sequence length="426" mass="48630">MLNALVPASLPESVAKQYKDQFVTWPNIPIGKQLPQLFASLQALRSAIKSLMDFQFTSIHLKPLFELCTTLRLKCLGIVVDKTSQAIVNLGSRETWKIDVGSKPAKTILPDFYETEITEALPCIKEILSFSSYPGELDLFTNERIRQMILDLFIVVLMSFKQCYDQLLQLKGDQRRPNRLLLQNTDDSSSISSMNEDKNISKLDQGNPTTGFTESTGRKLLMTICNVEYVTKFSLNLLAKRLSDNGVKYCDSIIEKCRQKFENFCQTLLKHYLTMKTSTLHSLVETINYDYLPEDDDVSYFIKELITCVVFIQAELCLFAPQLLHKVLTSTVEASFDKLVKILTDIKLPTKDHATQVVIDLTALEEAFQSFLSIETRRILNSIRARLMDKLDKEKFQICMQTFRQSLHLAIESLQNGIDEMNTSNV</sequence>
<dbReference type="GO" id="GO:0006893">
    <property type="term" value="P:Golgi to plasma membrane transport"/>
    <property type="evidence" value="ECO:0007669"/>
    <property type="project" value="UniProtKB-UniRule"/>
</dbReference>
<keyword evidence="4" id="KW-0653">Protein transport</keyword>
<evidence type="ECO:0000256" key="3">
    <source>
        <dbReference type="ARBA" id="ARBA00022483"/>
    </source>
</evidence>
<protein>
    <recommendedName>
        <fullName evidence="4">Exocyst complex component 2</fullName>
    </recommendedName>
</protein>
<name>A0A914CH87_9BILA</name>
<evidence type="ECO:0000259" key="6">
    <source>
        <dbReference type="Pfam" id="PF15469"/>
    </source>
</evidence>
<keyword evidence="2 4" id="KW-0813">Transport</keyword>
<dbReference type="InterPro" id="IPR029175">
    <property type="entry name" value="EXOC2/Sec5"/>
</dbReference>
<proteinExistence type="inferred from homology"/>
<dbReference type="GO" id="GO:0015031">
    <property type="term" value="P:protein transport"/>
    <property type="evidence" value="ECO:0007669"/>
    <property type="project" value="UniProtKB-KW"/>
</dbReference>
<feature type="compositionally biased region" description="Polar residues" evidence="5">
    <location>
        <begin position="185"/>
        <end position="194"/>
    </location>
</feature>
<feature type="domain" description="Exocyst complex component EXOC2/Sec5 N-terminal" evidence="6">
    <location>
        <begin position="34"/>
        <end position="394"/>
    </location>
</feature>
<dbReference type="InterPro" id="IPR039481">
    <property type="entry name" value="EXOC2/Sec5_N_dom"/>
</dbReference>
<dbReference type="PANTHER" id="PTHR13043:SF1">
    <property type="entry name" value="EXOCYST COMPLEX COMPONENT 2"/>
    <property type="match status" value="1"/>
</dbReference>
<comment type="function">
    <text evidence="4">Component of the exocyst complex involved in the docking of exocytic vesicles with fusion sites on the plasma membrane.</text>
</comment>
<accession>A0A914CH87</accession>